<accession>A0A6S6SMN9</accession>
<evidence type="ECO:0000259" key="1">
    <source>
        <dbReference type="Pfam" id="PF01841"/>
    </source>
</evidence>
<protein>
    <recommendedName>
        <fullName evidence="1">Transglutaminase-like domain-containing protein</fullName>
    </recommendedName>
</protein>
<reference evidence="2" key="1">
    <citation type="submission" date="2020-01" db="EMBL/GenBank/DDBJ databases">
        <authorList>
            <person name="Meier V. D."/>
            <person name="Meier V D."/>
        </authorList>
    </citation>
    <scope>NUCLEOTIDE SEQUENCE</scope>
    <source>
        <strain evidence="2">HLG_WM_MAG_03</strain>
    </source>
</reference>
<name>A0A6S6SMN9_9BACT</name>
<dbReference type="InterPro" id="IPR038765">
    <property type="entry name" value="Papain-like_cys_pep_sf"/>
</dbReference>
<feature type="domain" description="Transglutaminase-like" evidence="1">
    <location>
        <begin position="42"/>
        <end position="114"/>
    </location>
</feature>
<dbReference type="EMBL" id="CACVAR010000124">
    <property type="protein sequence ID" value="CAA6804225.1"/>
    <property type="molecule type" value="Genomic_DNA"/>
</dbReference>
<dbReference type="SUPFAM" id="SSF54001">
    <property type="entry name" value="Cysteine proteinases"/>
    <property type="match status" value="1"/>
</dbReference>
<organism evidence="2">
    <name type="scientific">uncultured Sulfurovum sp</name>
    <dbReference type="NCBI Taxonomy" id="269237"/>
    <lineage>
        <taxon>Bacteria</taxon>
        <taxon>Pseudomonadati</taxon>
        <taxon>Campylobacterota</taxon>
        <taxon>Epsilonproteobacteria</taxon>
        <taxon>Campylobacterales</taxon>
        <taxon>Sulfurovaceae</taxon>
        <taxon>Sulfurovum</taxon>
        <taxon>environmental samples</taxon>
    </lineage>
</organism>
<dbReference type="InterPro" id="IPR002931">
    <property type="entry name" value="Transglutaminase-like"/>
</dbReference>
<dbReference type="AlphaFoldDB" id="A0A6S6SMN9"/>
<sequence>MGIFTLYFLYLLTQVIDVVNRRHIGTNDGTYVNSTSSNAELKALAHKLTKNCLDNECRVQSILNYITNIPYVINHYTANSPQETIQKNFGDCDDKSNLLISLLHQLNIESYFVLVPKHIFVIVSLNNVQSKKALYLDGKPYYILESTAKNSSIGFPLTYKLDEISTIIEPFENRKLNIDNIEYK</sequence>
<gene>
    <name evidence="2" type="ORF">HELGO_WM35647</name>
</gene>
<dbReference type="Gene3D" id="3.10.620.30">
    <property type="match status" value="1"/>
</dbReference>
<dbReference type="Pfam" id="PF01841">
    <property type="entry name" value="Transglut_core"/>
    <property type="match status" value="1"/>
</dbReference>
<proteinExistence type="predicted"/>
<evidence type="ECO:0000313" key="2">
    <source>
        <dbReference type="EMBL" id="CAA6804225.1"/>
    </source>
</evidence>